<evidence type="ECO:0000313" key="2">
    <source>
        <dbReference type="Proteomes" id="UP000242164"/>
    </source>
</evidence>
<evidence type="ECO:0000313" key="1">
    <source>
        <dbReference type="EMBL" id="SCM00608.1"/>
    </source>
</evidence>
<sequence>MKTIIRDGSIPLALNKSSRTRYLRDRRLSELIKRCRRLEKEGFDYLFPIRKVLETVRHEKEENPHLFKGCFVLDRDRGFYYEVVMKKVSK</sequence>
<evidence type="ECO:0008006" key="3">
    <source>
        <dbReference type="Google" id="ProtNLM"/>
    </source>
</evidence>
<organism evidence="1 2">
    <name type="scientific">Bacillus cytotoxicus</name>
    <dbReference type="NCBI Taxonomy" id="580165"/>
    <lineage>
        <taxon>Bacteria</taxon>
        <taxon>Bacillati</taxon>
        <taxon>Bacillota</taxon>
        <taxon>Bacilli</taxon>
        <taxon>Bacillales</taxon>
        <taxon>Bacillaceae</taxon>
        <taxon>Bacillus</taxon>
        <taxon>Bacillus cereus group</taxon>
    </lineage>
</organism>
<dbReference type="RefSeq" id="WP_087099201.1">
    <property type="nucleotide sequence ID" value="NZ_CP066179.1"/>
</dbReference>
<accession>A0AAX2CKI1</accession>
<gene>
    <name evidence="1" type="ORF">BCB44BAC_03343</name>
</gene>
<proteinExistence type="predicted"/>
<protein>
    <recommendedName>
        <fullName evidence="3">Group-specific protein</fullName>
    </recommendedName>
</protein>
<dbReference type="Proteomes" id="UP000242164">
    <property type="component" value="Unassembled WGS sequence"/>
</dbReference>
<name>A0AAX2CKI1_9BACI</name>
<dbReference type="AlphaFoldDB" id="A0AAX2CKI1"/>
<dbReference type="EMBL" id="FMIK01000046">
    <property type="protein sequence ID" value="SCM00608.1"/>
    <property type="molecule type" value="Genomic_DNA"/>
</dbReference>
<reference evidence="1 2" key="1">
    <citation type="submission" date="2016-08" db="EMBL/GenBank/DDBJ databases">
        <authorList>
            <person name="Loux V."/>
            <person name="Rue O."/>
        </authorList>
    </citation>
    <scope>NUCLEOTIDE SEQUENCE [LARGE SCALE GENOMIC DNA]</scope>
    <source>
        <strain evidence="1 2">AFSSA_08CEB44bac</strain>
    </source>
</reference>
<comment type="caution">
    <text evidence="1">The sequence shown here is derived from an EMBL/GenBank/DDBJ whole genome shotgun (WGS) entry which is preliminary data.</text>
</comment>